<keyword evidence="5" id="KW-0411">Iron-sulfur</keyword>
<dbReference type="Gene3D" id="2.102.10.10">
    <property type="entry name" value="Rieske [2Fe-2S] iron-sulphur domain"/>
    <property type="match status" value="1"/>
</dbReference>
<accession>A0ABX1GBV2</accession>
<dbReference type="EMBL" id="JAAWWK010000001">
    <property type="protein sequence ID" value="NKI16421.1"/>
    <property type="molecule type" value="Genomic_DNA"/>
</dbReference>
<dbReference type="CDD" id="cd03469">
    <property type="entry name" value="Rieske_RO_Alpha_N"/>
    <property type="match status" value="1"/>
</dbReference>
<dbReference type="PROSITE" id="PS51296">
    <property type="entry name" value="RIESKE"/>
    <property type="match status" value="1"/>
</dbReference>
<evidence type="ECO:0000256" key="5">
    <source>
        <dbReference type="ARBA" id="ARBA00023014"/>
    </source>
</evidence>
<evidence type="ECO:0000313" key="7">
    <source>
        <dbReference type="EMBL" id="NKI16421.1"/>
    </source>
</evidence>
<name>A0ABX1GBV2_9GAMM</name>
<dbReference type="SUPFAM" id="SSF50022">
    <property type="entry name" value="ISP domain"/>
    <property type="match status" value="1"/>
</dbReference>
<dbReference type="InterPro" id="IPR036922">
    <property type="entry name" value="Rieske_2Fe-2S_sf"/>
</dbReference>
<dbReference type="RefSeq" id="WP_168448944.1">
    <property type="nucleotide sequence ID" value="NZ_JAAWWK010000001.1"/>
</dbReference>
<dbReference type="InterPro" id="IPR050584">
    <property type="entry name" value="Cholesterol_7-desaturase"/>
</dbReference>
<comment type="caution">
    <text evidence="7">The sequence shown here is derived from an EMBL/GenBank/DDBJ whole genome shotgun (WGS) entry which is preliminary data.</text>
</comment>
<reference evidence="7 8" key="1">
    <citation type="submission" date="2020-04" db="EMBL/GenBank/DDBJ databases">
        <authorList>
            <person name="Yoon J."/>
        </authorList>
    </citation>
    <scope>NUCLEOTIDE SEQUENCE [LARGE SCALE GENOMIC DNA]</scope>
    <source>
        <strain evidence="7 8">KMU-166</strain>
    </source>
</reference>
<feature type="domain" description="Rieske" evidence="6">
    <location>
        <begin position="2"/>
        <end position="108"/>
    </location>
</feature>
<evidence type="ECO:0000256" key="1">
    <source>
        <dbReference type="ARBA" id="ARBA00022714"/>
    </source>
</evidence>
<evidence type="ECO:0000256" key="3">
    <source>
        <dbReference type="ARBA" id="ARBA00023002"/>
    </source>
</evidence>
<keyword evidence="1" id="KW-0001">2Fe-2S</keyword>
<dbReference type="PANTHER" id="PTHR21266:SF60">
    <property type="entry name" value="3-KETOSTEROID-9-ALPHA-MONOOXYGENASE, OXYGENASE COMPONENT"/>
    <property type="match status" value="1"/>
</dbReference>
<dbReference type="InterPro" id="IPR017941">
    <property type="entry name" value="Rieske_2Fe-2S"/>
</dbReference>
<organism evidence="7 8">
    <name type="scientific">Spongiibacter thalassae</name>
    <dbReference type="NCBI Taxonomy" id="2721624"/>
    <lineage>
        <taxon>Bacteria</taxon>
        <taxon>Pseudomonadati</taxon>
        <taxon>Pseudomonadota</taxon>
        <taxon>Gammaproteobacteria</taxon>
        <taxon>Cellvibrionales</taxon>
        <taxon>Spongiibacteraceae</taxon>
        <taxon>Spongiibacter</taxon>
    </lineage>
</organism>
<evidence type="ECO:0000256" key="4">
    <source>
        <dbReference type="ARBA" id="ARBA00023004"/>
    </source>
</evidence>
<evidence type="ECO:0000313" key="8">
    <source>
        <dbReference type="Proteomes" id="UP000765845"/>
    </source>
</evidence>
<keyword evidence="2" id="KW-0479">Metal-binding</keyword>
<proteinExistence type="predicted"/>
<sequence length="331" mass="35620">MWFPVAGSEQVKAGEVYAAQVGDQELVLFRNGGGDICVLEDRCPHRRVPLSLGKVIDGQLRCAYHGWTFDGKDGHCVAIPNLDDAEHIPASLCATAFRTAEFAGFIYVAVAGEGAGDEEFPCYPPAGFHYEKIDSGCAVVSVSSQEYLAAMLDGPHILLAIRGINISDFYIGDVTREGGCLSVDRTAIWTLKAKPHEKLWGLSTLALRTQVCPDQSVVRLQLLDAGEEILLAAVIAVVPGKRGTSQLHWRCYYSPNYLRSAPRGVRLRAARGAPFDVFAAVNGQRLADLMAGPSVELTVSGSTEADSAPAERIVLSDVSEVETSPTTEENL</sequence>
<keyword evidence="4" id="KW-0408">Iron</keyword>
<keyword evidence="3" id="KW-0560">Oxidoreductase</keyword>
<dbReference type="Pfam" id="PF00355">
    <property type="entry name" value="Rieske"/>
    <property type="match status" value="1"/>
</dbReference>
<keyword evidence="8" id="KW-1185">Reference proteome</keyword>
<dbReference type="Proteomes" id="UP000765845">
    <property type="component" value="Unassembled WGS sequence"/>
</dbReference>
<gene>
    <name evidence="7" type="ORF">HCU74_03200</name>
</gene>
<dbReference type="PANTHER" id="PTHR21266">
    <property type="entry name" value="IRON-SULFUR DOMAIN CONTAINING PROTEIN"/>
    <property type="match status" value="1"/>
</dbReference>
<evidence type="ECO:0000256" key="2">
    <source>
        <dbReference type="ARBA" id="ARBA00022723"/>
    </source>
</evidence>
<protein>
    <submittedName>
        <fullName evidence="7">Rieske (2Fe-2S) protein</fullName>
    </submittedName>
</protein>
<evidence type="ECO:0000259" key="6">
    <source>
        <dbReference type="PROSITE" id="PS51296"/>
    </source>
</evidence>